<dbReference type="Proteomes" id="UP000273675">
    <property type="component" value="Unassembled WGS sequence"/>
</dbReference>
<feature type="region of interest" description="Disordered" evidence="1">
    <location>
        <begin position="84"/>
        <end position="119"/>
    </location>
</feature>
<dbReference type="Pfam" id="PF13560">
    <property type="entry name" value="HTH_31"/>
    <property type="match status" value="1"/>
</dbReference>
<name>A0A495DDR2_9PROT</name>
<dbReference type="GO" id="GO:0003677">
    <property type="term" value="F:DNA binding"/>
    <property type="evidence" value="ECO:0007669"/>
    <property type="project" value="InterPro"/>
</dbReference>
<dbReference type="SUPFAM" id="SSF47413">
    <property type="entry name" value="lambda repressor-like DNA-binding domains"/>
    <property type="match status" value="1"/>
</dbReference>
<gene>
    <name evidence="3" type="ORF">C7435_1639</name>
</gene>
<proteinExistence type="predicted"/>
<evidence type="ECO:0000256" key="1">
    <source>
        <dbReference type="SAM" id="MobiDB-lite"/>
    </source>
</evidence>
<dbReference type="Gene3D" id="1.10.260.40">
    <property type="entry name" value="lambda repressor-like DNA-binding domains"/>
    <property type="match status" value="1"/>
</dbReference>
<comment type="caution">
    <text evidence="3">The sequence shown here is derived from an EMBL/GenBank/DDBJ whole genome shotgun (WGS) entry which is preliminary data.</text>
</comment>
<dbReference type="InterPro" id="IPR010982">
    <property type="entry name" value="Lambda_DNA-bd_dom_sf"/>
</dbReference>
<evidence type="ECO:0000259" key="2">
    <source>
        <dbReference type="PROSITE" id="PS50943"/>
    </source>
</evidence>
<organism evidence="3 4">
    <name type="scientific">Maricaulis maris</name>
    <dbReference type="NCBI Taxonomy" id="74318"/>
    <lineage>
        <taxon>Bacteria</taxon>
        <taxon>Pseudomonadati</taxon>
        <taxon>Pseudomonadota</taxon>
        <taxon>Alphaproteobacteria</taxon>
        <taxon>Maricaulales</taxon>
        <taxon>Maricaulaceae</taxon>
        <taxon>Maricaulis</taxon>
    </lineage>
</organism>
<dbReference type="AlphaFoldDB" id="A0A495DDR2"/>
<dbReference type="OrthoDB" id="3034420at2"/>
<protein>
    <submittedName>
        <fullName evidence="3">Helix-turn-helix protein</fullName>
    </submittedName>
</protein>
<dbReference type="CDD" id="cd00093">
    <property type="entry name" value="HTH_XRE"/>
    <property type="match status" value="1"/>
</dbReference>
<dbReference type="RefSeq" id="WP_121210754.1">
    <property type="nucleotide sequence ID" value="NZ_RBIM01000003.1"/>
</dbReference>
<dbReference type="PROSITE" id="PS50943">
    <property type="entry name" value="HTH_CROC1"/>
    <property type="match status" value="1"/>
</dbReference>
<reference evidence="3 4" key="1">
    <citation type="submission" date="2018-10" db="EMBL/GenBank/DDBJ databases">
        <title>Genomic Encyclopedia of Type Strains, Phase IV (KMG-IV): sequencing the most valuable type-strain genomes for metagenomic binning, comparative biology and taxonomic classification.</title>
        <authorList>
            <person name="Goeker M."/>
        </authorList>
    </citation>
    <scope>NUCLEOTIDE SEQUENCE [LARGE SCALE GENOMIC DNA]</scope>
    <source>
        <strain evidence="3 4">DSM 4734</strain>
    </source>
</reference>
<dbReference type="InterPro" id="IPR001387">
    <property type="entry name" value="Cro/C1-type_HTH"/>
</dbReference>
<dbReference type="SMART" id="SM00530">
    <property type="entry name" value="HTH_XRE"/>
    <property type="match status" value="1"/>
</dbReference>
<feature type="domain" description="HTH cro/C1-type" evidence="2">
    <location>
        <begin position="23"/>
        <end position="76"/>
    </location>
</feature>
<dbReference type="EMBL" id="RBIM01000003">
    <property type="protein sequence ID" value="RKR00431.1"/>
    <property type="molecule type" value="Genomic_DNA"/>
</dbReference>
<evidence type="ECO:0000313" key="3">
    <source>
        <dbReference type="EMBL" id="RKR00431.1"/>
    </source>
</evidence>
<accession>A0A495DDR2</accession>
<evidence type="ECO:0000313" key="4">
    <source>
        <dbReference type="Proteomes" id="UP000273675"/>
    </source>
</evidence>
<sequence length="119" mass="13479">MADYIPDDLIPIDSLLEQVGARIERYRIARRIKQEDLARQAGISSRTLRRLEAGGNGTLDTVARVLRALDMDDRLLALVPDATVSPLDPRSDRKQRRQRVRNSVSVSEQPWQWGDEDGA</sequence>